<organism evidence="2 3">
    <name type="scientific">Niveibacterium umoris</name>
    <dbReference type="NCBI Taxonomy" id="1193620"/>
    <lineage>
        <taxon>Bacteria</taxon>
        <taxon>Pseudomonadati</taxon>
        <taxon>Pseudomonadota</taxon>
        <taxon>Betaproteobacteria</taxon>
        <taxon>Rhodocyclales</taxon>
        <taxon>Rhodocyclaceae</taxon>
        <taxon>Niveibacterium</taxon>
    </lineage>
</organism>
<protein>
    <recommendedName>
        <fullName evidence="1">Peptidase C14 caspase domain-containing protein</fullName>
    </recommendedName>
</protein>
<dbReference type="Proteomes" id="UP000561045">
    <property type="component" value="Unassembled WGS sequence"/>
</dbReference>
<comment type="caution">
    <text evidence="2">The sequence shown here is derived from an EMBL/GenBank/DDBJ whole genome shotgun (WGS) entry which is preliminary data.</text>
</comment>
<keyword evidence="3" id="KW-1185">Reference proteome</keyword>
<sequence>MKIFCIHGVSHEEKDNAFRPAWEAAIRGALLAAGEAMEPSFAYLEYDALFAKSGANFNDYAEAGLRLLASGIGGLFTGGAGTRGLGEVGSTVRWTAGMVAQWVADETLRADLRKLLATRLAAEEPDLVCAHSLGTLIAYDTFTQSPAPMAGRKLITFGSQIANPAVRGDVFGGRIVPISGIGHWYHLYNRNDHVFTAPIRLDDASFTQVQTPFDKPNDLLNHDAAFYLGHPATVADVWRRVFTPPSKSRALGEKVFDAALRGGNAGRGKRAAAPAPNRKALLIGINQYPDPAARLEGCVNDVFRMSATLQESGFAPDEIRVVLDSRATAEGIVERLHWLLDDTRAGDERFLFYSGHGAQMPSLNPRGESDRMDECLCPVDFDWTAAHAITDKQFRELYTQLPYDARFIAMFDCCHSGGMTRDGGRPRGLTPPDDIRHRALRWDADSQMWVPREWVSAQKEAARVAADKNTVTNARGMSRLGCATGLRGHDDKHYDAARKAYGHQGPYLPVLLYACRESQLAAEYRHGVTSYGAFTYCLSEMLGAERRRGRNLSFAKLMEGVQARIKDLGYVQTPQWVGPKAVLQADIPWAAAPRRTARRG</sequence>
<dbReference type="Pfam" id="PF00656">
    <property type="entry name" value="Peptidase_C14"/>
    <property type="match status" value="1"/>
</dbReference>
<evidence type="ECO:0000313" key="2">
    <source>
        <dbReference type="EMBL" id="MBB4014561.1"/>
    </source>
</evidence>
<gene>
    <name evidence="2" type="ORF">GGR36_003907</name>
</gene>
<dbReference type="InterPro" id="IPR011600">
    <property type="entry name" value="Pept_C14_caspase"/>
</dbReference>
<dbReference type="PANTHER" id="PTHR48104:SF30">
    <property type="entry name" value="METACASPASE-1"/>
    <property type="match status" value="1"/>
</dbReference>
<dbReference type="GO" id="GO:0006508">
    <property type="term" value="P:proteolysis"/>
    <property type="evidence" value="ECO:0007669"/>
    <property type="project" value="InterPro"/>
</dbReference>
<dbReference type="InterPro" id="IPR050452">
    <property type="entry name" value="Metacaspase"/>
</dbReference>
<dbReference type="RefSeq" id="WP_183636934.1">
    <property type="nucleotide sequence ID" value="NZ_BAABLE010000009.1"/>
</dbReference>
<dbReference type="GO" id="GO:0005737">
    <property type="term" value="C:cytoplasm"/>
    <property type="evidence" value="ECO:0007669"/>
    <property type="project" value="TreeGrafter"/>
</dbReference>
<reference evidence="2 3" key="1">
    <citation type="submission" date="2020-08" db="EMBL/GenBank/DDBJ databases">
        <title>Genomic Encyclopedia of Type Strains, Phase IV (KMG-IV): sequencing the most valuable type-strain genomes for metagenomic binning, comparative biology and taxonomic classification.</title>
        <authorList>
            <person name="Goeker M."/>
        </authorList>
    </citation>
    <scope>NUCLEOTIDE SEQUENCE [LARGE SCALE GENOMIC DNA]</scope>
    <source>
        <strain evidence="2 3">DSM 106739</strain>
    </source>
</reference>
<name>A0A840BLX7_9RHOO</name>
<evidence type="ECO:0000313" key="3">
    <source>
        <dbReference type="Proteomes" id="UP000561045"/>
    </source>
</evidence>
<evidence type="ECO:0000259" key="1">
    <source>
        <dbReference type="Pfam" id="PF00656"/>
    </source>
</evidence>
<dbReference type="EMBL" id="JACIET010000002">
    <property type="protein sequence ID" value="MBB4014561.1"/>
    <property type="molecule type" value="Genomic_DNA"/>
</dbReference>
<dbReference type="SUPFAM" id="SSF52129">
    <property type="entry name" value="Caspase-like"/>
    <property type="match status" value="1"/>
</dbReference>
<feature type="domain" description="Peptidase C14 caspase" evidence="1">
    <location>
        <begin position="278"/>
        <end position="577"/>
    </location>
</feature>
<dbReference type="PANTHER" id="PTHR48104">
    <property type="entry name" value="METACASPASE-4"/>
    <property type="match status" value="1"/>
</dbReference>
<accession>A0A840BLX7</accession>
<proteinExistence type="predicted"/>
<dbReference type="GO" id="GO:0004197">
    <property type="term" value="F:cysteine-type endopeptidase activity"/>
    <property type="evidence" value="ECO:0007669"/>
    <property type="project" value="InterPro"/>
</dbReference>
<dbReference type="Gene3D" id="3.40.50.1460">
    <property type="match status" value="1"/>
</dbReference>
<dbReference type="AlphaFoldDB" id="A0A840BLX7"/>
<dbReference type="InterPro" id="IPR029030">
    <property type="entry name" value="Caspase-like_dom_sf"/>
</dbReference>